<comment type="caution">
    <text evidence="1">The sequence shown here is derived from an EMBL/GenBank/DDBJ whole genome shotgun (WGS) entry which is preliminary data.</text>
</comment>
<dbReference type="AlphaFoldDB" id="A0A964BQL9"/>
<reference evidence="1" key="1">
    <citation type="journal article" date="2021" name="Antonie Van Leeuwenhoek">
        <title>Draft genome and description of Waterburya agarophytonicola gen. nov. sp. nov. (Pleurocapsales, Cyanobacteria): a seaweed symbiont.</title>
        <authorList>
            <person name="Bonthond G."/>
            <person name="Shalygin S."/>
            <person name="Bayer T."/>
            <person name="Weinberger F."/>
        </authorList>
    </citation>
    <scope>NUCLEOTIDE SEQUENCE</scope>
    <source>
        <strain evidence="1">KI4</strain>
    </source>
</reference>
<proteinExistence type="predicted"/>
<sequence length="57" mass="6953">MGKDICEGFVVRKMEQFRYNDFALNMPKWVRPHHVKTDEHWMYREVVLNQLLANSED</sequence>
<organism evidence="1 2">
    <name type="scientific">Waterburya agarophytonicola KI4</name>
    <dbReference type="NCBI Taxonomy" id="2874699"/>
    <lineage>
        <taxon>Bacteria</taxon>
        <taxon>Bacillati</taxon>
        <taxon>Cyanobacteriota</taxon>
        <taxon>Cyanophyceae</taxon>
        <taxon>Pleurocapsales</taxon>
        <taxon>Hyellaceae</taxon>
        <taxon>Waterburya</taxon>
        <taxon>Waterburya agarophytonicola</taxon>
    </lineage>
</organism>
<dbReference type="EMBL" id="JADWDC010000008">
    <property type="protein sequence ID" value="MCC0176341.1"/>
    <property type="molecule type" value="Genomic_DNA"/>
</dbReference>
<protein>
    <submittedName>
        <fullName evidence="1">Uncharacterized protein</fullName>
    </submittedName>
</protein>
<dbReference type="Proteomes" id="UP000729733">
    <property type="component" value="Unassembled WGS sequence"/>
</dbReference>
<keyword evidence="2" id="KW-1185">Reference proteome</keyword>
<gene>
    <name evidence="1" type="ORF">I4641_05040</name>
</gene>
<name>A0A964BQL9_9CYAN</name>
<dbReference type="RefSeq" id="WP_229639383.1">
    <property type="nucleotide sequence ID" value="NZ_JADWDC010000008.1"/>
</dbReference>
<evidence type="ECO:0000313" key="1">
    <source>
        <dbReference type="EMBL" id="MCC0176341.1"/>
    </source>
</evidence>
<accession>A0A964BQL9</accession>
<evidence type="ECO:0000313" key="2">
    <source>
        <dbReference type="Proteomes" id="UP000729733"/>
    </source>
</evidence>